<keyword evidence="1" id="KW-0677">Repeat</keyword>
<evidence type="ECO:0000256" key="1">
    <source>
        <dbReference type="ARBA" id="ARBA00022737"/>
    </source>
</evidence>
<keyword evidence="2 6" id="KW-0547">Nucleotide-binding</keyword>
<feature type="repeat" description="TPR" evidence="5">
    <location>
        <begin position="749"/>
        <end position="782"/>
    </location>
</feature>
<dbReference type="PROSITE" id="PS50005">
    <property type="entry name" value="TPR"/>
    <property type="match status" value="3"/>
</dbReference>
<keyword evidence="3 5" id="KW-0802">TPR repeat</keyword>
<dbReference type="Gene3D" id="1.25.40.10">
    <property type="entry name" value="Tetratricopeptide repeat domain"/>
    <property type="match status" value="3"/>
</dbReference>
<gene>
    <name evidence="9" type="ORF">SAMN05444394_0652</name>
</gene>
<evidence type="ECO:0000313" key="10">
    <source>
        <dbReference type="Proteomes" id="UP000185221"/>
    </source>
</evidence>
<keyword evidence="9" id="KW-0808">Transferase</keyword>
<dbReference type="PANTHER" id="PTHR45641:SF19">
    <property type="entry name" value="NEPHROCYSTIN-3"/>
    <property type="match status" value="1"/>
</dbReference>
<feature type="domain" description="Protein kinase" evidence="8">
    <location>
        <begin position="81"/>
        <end position="344"/>
    </location>
</feature>
<dbReference type="EMBL" id="FSRC01000001">
    <property type="protein sequence ID" value="SIN68114.1"/>
    <property type="molecule type" value="Genomic_DNA"/>
</dbReference>
<dbReference type="STRING" id="226505.SAMN05444394_0652"/>
<keyword evidence="9" id="KW-0418">Kinase</keyword>
<dbReference type="InterPro" id="IPR019734">
    <property type="entry name" value="TPR_rpt"/>
</dbReference>
<dbReference type="SMART" id="SM00028">
    <property type="entry name" value="TPR"/>
    <property type="match status" value="7"/>
</dbReference>
<dbReference type="Pfam" id="PF00069">
    <property type="entry name" value="Pkinase"/>
    <property type="match status" value="1"/>
</dbReference>
<dbReference type="PROSITE" id="PS50011">
    <property type="entry name" value="PROTEIN_KINASE_DOM"/>
    <property type="match status" value="1"/>
</dbReference>
<keyword evidence="7" id="KW-0812">Transmembrane</keyword>
<feature type="transmembrane region" description="Helical" evidence="7">
    <location>
        <begin position="371"/>
        <end position="390"/>
    </location>
</feature>
<proteinExistence type="predicted"/>
<accession>A0A1N6DBS8</accession>
<dbReference type="CDD" id="cd14014">
    <property type="entry name" value="STKc_PknB_like"/>
    <property type="match status" value="1"/>
</dbReference>
<dbReference type="PROSITE" id="PS00108">
    <property type="entry name" value="PROTEIN_KINASE_ST"/>
    <property type="match status" value="1"/>
</dbReference>
<dbReference type="SMART" id="SM00220">
    <property type="entry name" value="S_TKc"/>
    <property type="match status" value="1"/>
</dbReference>
<dbReference type="PROSITE" id="PS00107">
    <property type="entry name" value="PROTEIN_KINASE_ATP"/>
    <property type="match status" value="1"/>
</dbReference>
<evidence type="ECO:0000256" key="4">
    <source>
        <dbReference type="ARBA" id="ARBA00022840"/>
    </source>
</evidence>
<name>A0A1N6DBS8_9BACT</name>
<dbReference type="RefSeq" id="WP_074223388.1">
    <property type="nucleotide sequence ID" value="NZ_FSRC01000001.1"/>
</dbReference>
<evidence type="ECO:0000256" key="3">
    <source>
        <dbReference type="ARBA" id="ARBA00022803"/>
    </source>
</evidence>
<dbReference type="SUPFAM" id="SSF48452">
    <property type="entry name" value="TPR-like"/>
    <property type="match status" value="2"/>
</dbReference>
<keyword evidence="4 6" id="KW-0067">ATP-binding</keyword>
<dbReference type="Proteomes" id="UP000185221">
    <property type="component" value="Unassembled WGS sequence"/>
</dbReference>
<protein>
    <submittedName>
        <fullName evidence="9">Serine/threonine protein kinase with TPR repeats</fullName>
    </submittedName>
</protein>
<feature type="repeat" description="TPR" evidence="5">
    <location>
        <begin position="539"/>
        <end position="572"/>
    </location>
</feature>
<dbReference type="InterPro" id="IPR011009">
    <property type="entry name" value="Kinase-like_dom_sf"/>
</dbReference>
<evidence type="ECO:0000259" key="8">
    <source>
        <dbReference type="PROSITE" id="PS50011"/>
    </source>
</evidence>
<keyword evidence="7" id="KW-1133">Transmembrane helix</keyword>
<dbReference type="Pfam" id="PF13424">
    <property type="entry name" value="TPR_12"/>
    <property type="match status" value="3"/>
</dbReference>
<organism evidence="9 10">
    <name type="scientific">Algoriphagus halophilus</name>
    <dbReference type="NCBI Taxonomy" id="226505"/>
    <lineage>
        <taxon>Bacteria</taxon>
        <taxon>Pseudomonadati</taxon>
        <taxon>Bacteroidota</taxon>
        <taxon>Cytophagia</taxon>
        <taxon>Cytophagales</taxon>
        <taxon>Cyclobacteriaceae</taxon>
        <taxon>Algoriphagus</taxon>
    </lineage>
</organism>
<dbReference type="InterPro" id="IPR017441">
    <property type="entry name" value="Protein_kinase_ATP_BS"/>
</dbReference>
<evidence type="ECO:0000256" key="2">
    <source>
        <dbReference type="ARBA" id="ARBA00022741"/>
    </source>
</evidence>
<dbReference type="SUPFAM" id="SSF56112">
    <property type="entry name" value="Protein kinase-like (PK-like)"/>
    <property type="match status" value="1"/>
</dbReference>
<dbReference type="InterPro" id="IPR000719">
    <property type="entry name" value="Prot_kinase_dom"/>
</dbReference>
<dbReference type="AlphaFoldDB" id="A0A1N6DBS8"/>
<keyword evidence="10" id="KW-1185">Reference proteome</keyword>
<dbReference type="GO" id="GO:0005524">
    <property type="term" value="F:ATP binding"/>
    <property type="evidence" value="ECO:0007669"/>
    <property type="project" value="UniProtKB-UniRule"/>
</dbReference>
<dbReference type="GO" id="GO:0004674">
    <property type="term" value="F:protein serine/threonine kinase activity"/>
    <property type="evidence" value="ECO:0007669"/>
    <property type="project" value="UniProtKB-KW"/>
</dbReference>
<dbReference type="Gene3D" id="1.10.510.10">
    <property type="entry name" value="Transferase(Phosphotransferase) domain 1"/>
    <property type="match status" value="1"/>
</dbReference>
<evidence type="ECO:0000256" key="7">
    <source>
        <dbReference type="SAM" id="Phobius"/>
    </source>
</evidence>
<feature type="repeat" description="TPR" evidence="5">
    <location>
        <begin position="791"/>
        <end position="824"/>
    </location>
</feature>
<evidence type="ECO:0000256" key="6">
    <source>
        <dbReference type="PROSITE-ProRule" id="PRU10141"/>
    </source>
</evidence>
<feature type="binding site" evidence="6">
    <location>
        <position position="112"/>
    </location>
    <ligand>
        <name>ATP</name>
        <dbReference type="ChEBI" id="CHEBI:30616"/>
    </ligand>
</feature>
<reference evidence="10" key="1">
    <citation type="submission" date="2016-11" db="EMBL/GenBank/DDBJ databases">
        <authorList>
            <person name="Varghese N."/>
            <person name="Submissions S."/>
        </authorList>
    </citation>
    <scope>NUCLEOTIDE SEQUENCE [LARGE SCALE GENOMIC DNA]</scope>
    <source>
        <strain evidence="10">DSM 15292</strain>
    </source>
</reference>
<dbReference type="InterPro" id="IPR008271">
    <property type="entry name" value="Ser/Thr_kinase_AS"/>
</dbReference>
<keyword evidence="9" id="KW-0723">Serine/threonine-protein kinase</keyword>
<dbReference type="OrthoDB" id="9813021at2"/>
<sequence>MMKGKWEEVERLFHQLTDSTVEEKRKLLSTILLEDEELHSLLLALLDSDQSSHRIFAESPQKIFSKLDDDQDLIGENVGAFRIDSIIGTGAMGSVFLAKRNDGQFDQTVAIKILKPLIMDSGMREFFQKERQILARLNHPNIARLYDGGFTDSERPFFTMEYVSGKSLLEYIDEKKLSLRGRLELFLQVCKAVQYAHQNLIVHLDLKPQNIIVNEEGQVKLLDFGVSRIVEDSEETASSFTLAYASPEQIQKKNAGVSSDIYSLGMILFEIVCGIHPYQKFFQDPVALKAAKLEGNSALFDAGQDTKRWFISDLHSIYEKATQLIPDDRFSSVEVMNRDLQAFLYDYPISSRTKSWNYATGKYLKRNRNTVVSIGVAALLLISSGIFYTIRLSQERNLAQSEAKRANQITDLLSDVFMAADPNVGGADTITAIQLLNQGYENLEKNLGDEPELYASMISRLAPIFLNLGNYQKGEELSKKALEINLSLPGISPETLSDNETQMAAMYYVKGVYDSALVYAEKAIARLKKAGDLRSIYMSNALVELGNVLYDFGEFERADSAYQAAFDISKKEYVAPHVELAFELHMIGANAREKGDYAKAENYLLQALEMKKELFDEPHLEIAYTYNHLGSLYQSMGQDSIALGYIEKSLEQRQSILGEFHVETMASMANYARTLVRMGSPLDAIPIYNKTLIITDSLVGKNHYYFWALTGSLGTAQFEAGIYDQAAINYQLSHDHYLELLPEGDPRIASPLNGLGKIKMQEKNYELAKNYFLEALKIREEGYPKGHPQIAQSQQALGECLLACGDYSTAIEYLEMALESLESNPETSPTTLEELTSKLLAAKEAVLDNS</sequence>
<dbReference type="InterPro" id="IPR011990">
    <property type="entry name" value="TPR-like_helical_dom_sf"/>
</dbReference>
<evidence type="ECO:0000313" key="9">
    <source>
        <dbReference type="EMBL" id="SIN68114.1"/>
    </source>
</evidence>
<dbReference type="PANTHER" id="PTHR45641">
    <property type="entry name" value="TETRATRICOPEPTIDE REPEAT PROTEIN (AFU_ORTHOLOGUE AFUA_6G03870)"/>
    <property type="match status" value="1"/>
</dbReference>
<evidence type="ECO:0000256" key="5">
    <source>
        <dbReference type="PROSITE-ProRule" id="PRU00339"/>
    </source>
</evidence>
<keyword evidence="7" id="KW-0472">Membrane</keyword>